<protein>
    <submittedName>
        <fullName evidence="1">Uncharacterized protein</fullName>
    </submittedName>
</protein>
<evidence type="ECO:0000313" key="1">
    <source>
        <dbReference type="EMBL" id="TCV95518.1"/>
    </source>
</evidence>
<sequence length="30" mass="3510">MTRMLIVFLFFIAICAGIMMVQMGGRYPWI</sequence>
<reference evidence="1 2" key="1">
    <citation type="submission" date="2019-03" db="EMBL/GenBank/DDBJ databases">
        <title>Genomic Encyclopedia of Type Strains, Phase IV (KMG-IV): sequencing the most valuable type-strain genomes for metagenomic binning, comparative biology and taxonomic classification.</title>
        <authorList>
            <person name="Goeker M."/>
        </authorList>
    </citation>
    <scope>NUCLEOTIDE SEQUENCE [LARGE SCALE GENOMIC DNA]</scope>
    <source>
        <strain evidence="1 2">DSM 19580</strain>
    </source>
</reference>
<keyword evidence="2" id="KW-1185">Reference proteome</keyword>
<dbReference type="EMBL" id="SMCR01000005">
    <property type="protein sequence ID" value="TCV95518.1"/>
    <property type="molecule type" value="Genomic_DNA"/>
</dbReference>
<comment type="caution">
    <text evidence="1">The sequence shown here is derived from an EMBL/GenBank/DDBJ whole genome shotgun (WGS) entry which is preliminary data.</text>
</comment>
<accession>A0A4R3YUQ9</accession>
<dbReference type="AlphaFoldDB" id="A0A4R3YUQ9"/>
<gene>
    <name evidence="1" type="ORF">EDC52_105120</name>
</gene>
<dbReference type="Proteomes" id="UP000295719">
    <property type="component" value="Unassembled WGS sequence"/>
</dbReference>
<name>A0A4R3YUQ9_9GAMM</name>
<proteinExistence type="predicted"/>
<organism evidence="1 2">
    <name type="scientific">Biostraticola tofi</name>
    <dbReference type="NCBI Taxonomy" id="466109"/>
    <lineage>
        <taxon>Bacteria</taxon>
        <taxon>Pseudomonadati</taxon>
        <taxon>Pseudomonadota</taxon>
        <taxon>Gammaproteobacteria</taxon>
        <taxon>Enterobacterales</taxon>
        <taxon>Bruguierivoracaceae</taxon>
        <taxon>Biostraticola</taxon>
    </lineage>
</organism>
<evidence type="ECO:0000313" key="2">
    <source>
        <dbReference type="Proteomes" id="UP000295719"/>
    </source>
</evidence>